<proteinExistence type="predicted"/>
<keyword evidence="5" id="KW-1185">Reference proteome</keyword>
<dbReference type="PROSITE" id="PS51832">
    <property type="entry name" value="HD_GYP"/>
    <property type="match status" value="1"/>
</dbReference>
<dbReference type="Pfam" id="PF00072">
    <property type="entry name" value="Response_reg"/>
    <property type="match status" value="1"/>
</dbReference>
<dbReference type="InterPro" id="IPR003607">
    <property type="entry name" value="HD/PDEase_dom"/>
</dbReference>
<reference evidence="4" key="1">
    <citation type="submission" date="2021-03" db="EMBL/GenBank/DDBJ databases">
        <title>Acanthopleuribacteraceae sp. M133.</title>
        <authorList>
            <person name="Wang G."/>
        </authorList>
    </citation>
    <scope>NUCLEOTIDE SEQUENCE</scope>
    <source>
        <strain evidence="4">M133</strain>
    </source>
</reference>
<evidence type="ECO:0000256" key="1">
    <source>
        <dbReference type="PROSITE-ProRule" id="PRU00169"/>
    </source>
</evidence>
<dbReference type="SMART" id="SM00471">
    <property type="entry name" value="HDc"/>
    <property type="match status" value="1"/>
</dbReference>
<evidence type="ECO:0000313" key="4">
    <source>
        <dbReference type="EMBL" id="QTD51754.1"/>
    </source>
</evidence>
<gene>
    <name evidence="4" type="ORF">J3U87_04730</name>
</gene>
<dbReference type="Gene3D" id="1.10.3210.10">
    <property type="entry name" value="Hypothetical protein af1432"/>
    <property type="match status" value="1"/>
</dbReference>
<dbReference type="SMART" id="SM00448">
    <property type="entry name" value="REC"/>
    <property type="match status" value="1"/>
</dbReference>
<dbReference type="Gene3D" id="3.40.50.2300">
    <property type="match status" value="1"/>
</dbReference>
<dbReference type="InterPro" id="IPR052020">
    <property type="entry name" value="Cyclic_di-GMP/3'3'-cGAMP_PDE"/>
</dbReference>
<dbReference type="Proteomes" id="UP000663929">
    <property type="component" value="Chromosome"/>
</dbReference>
<organism evidence="4 5">
    <name type="scientific">Sulfidibacter corallicola</name>
    <dbReference type="NCBI Taxonomy" id="2818388"/>
    <lineage>
        <taxon>Bacteria</taxon>
        <taxon>Pseudomonadati</taxon>
        <taxon>Acidobacteriota</taxon>
        <taxon>Holophagae</taxon>
        <taxon>Acanthopleuribacterales</taxon>
        <taxon>Acanthopleuribacteraceae</taxon>
        <taxon>Sulfidibacter</taxon>
    </lineage>
</organism>
<dbReference type="RefSeq" id="WP_237381876.1">
    <property type="nucleotide sequence ID" value="NZ_CP071793.1"/>
</dbReference>
<accession>A0A8A4TRE5</accession>
<sequence>MTLKKQRVLITDDEPNNLQLMRQILRDDYHISTATDGPMALEVASKVVPDIILLDVMMPGMDGYEVCTRLKANPETARIPVIFVSARAEIEDEDRGFQVGAVDYITKPVSRPIVLARTATHLALYDQQRACEERVVRKTAELACSQSAAIHMLGEAGHYNDTDTGVHIWRMAAYSGAIARRAGWHVDRAAMLALAAPMHDTGKIGIPDAILKKPARLDAEEWVVMKTHTTIGHSILSKSDTPLFRMAADVALSHHEKWNGEGYPAGLSGVDIPESARIVAIADVFDALTMVRPYKKAWPIDAALAELERGSGNHFEPRLVACFMEIESEIMEIKAKWDRREQAEL</sequence>
<feature type="domain" description="Response regulatory" evidence="2">
    <location>
        <begin position="7"/>
        <end position="122"/>
    </location>
</feature>
<dbReference type="InterPro" id="IPR037522">
    <property type="entry name" value="HD_GYP_dom"/>
</dbReference>
<dbReference type="KEGG" id="scor:J3U87_04730"/>
<dbReference type="SUPFAM" id="SSF109604">
    <property type="entry name" value="HD-domain/PDEase-like"/>
    <property type="match status" value="1"/>
</dbReference>
<dbReference type="InterPro" id="IPR001789">
    <property type="entry name" value="Sig_transdc_resp-reg_receiver"/>
</dbReference>
<dbReference type="EMBL" id="CP071793">
    <property type="protein sequence ID" value="QTD51754.1"/>
    <property type="molecule type" value="Genomic_DNA"/>
</dbReference>
<protein>
    <submittedName>
        <fullName evidence="4">Response regulator</fullName>
    </submittedName>
</protein>
<dbReference type="CDD" id="cd19920">
    <property type="entry name" value="REC_PA4781-like"/>
    <property type="match status" value="1"/>
</dbReference>
<dbReference type="PANTHER" id="PTHR45228:SF5">
    <property type="entry name" value="CYCLIC DI-GMP PHOSPHODIESTERASE VC_1348-RELATED"/>
    <property type="match status" value="1"/>
</dbReference>
<dbReference type="AlphaFoldDB" id="A0A8A4TRE5"/>
<dbReference type="CDD" id="cd00077">
    <property type="entry name" value="HDc"/>
    <property type="match status" value="1"/>
</dbReference>
<evidence type="ECO:0000259" key="2">
    <source>
        <dbReference type="PROSITE" id="PS50110"/>
    </source>
</evidence>
<dbReference type="SUPFAM" id="SSF52172">
    <property type="entry name" value="CheY-like"/>
    <property type="match status" value="1"/>
</dbReference>
<feature type="modified residue" description="4-aspartylphosphate" evidence="1">
    <location>
        <position position="55"/>
    </location>
</feature>
<dbReference type="GO" id="GO:0000160">
    <property type="term" value="P:phosphorelay signal transduction system"/>
    <property type="evidence" value="ECO:0007669"/>
    <property type="project" value="InterPro"/>
</dbReference>
<dbReference type="Pfam" id="PF13487">
    <property type="entry name" value="HD_5"/>
    <property type="match status" value="1"/>
</dbReference>
<dbReference type="PROSITE" id="PS50110">
    <property type="entry name" value="RESPONSE_REGULATORY"/>
    <property type="match status" value="1"/>
</dbReference>
<name>A0A8A4TRE5_SULCO</name>
<dbReference type="InterPro" id="IPR011006">
    <property type="entry name" value="CheY-like_superfamily"/>
</dbReference>
<evidence type="ECO:0000259" key="3">
    <source>
        <dbReference type="PROSITE" id="PS51832"/>
    </source>
</evidence>
<dbReference type="PANTHER" id="PTHR45228">
    <property type="entry name" value="CYCLIC DI-GMP PHOSPHODIESTERASE TM_0186-RELATED"/>
    <property type="match status" value="1"/>
</dbReference>
<evidence type="ECO:0000313" key="5">
    <source>
        <dbReference type="Proteomes" id="UP000663929"/>
    </source>
</evidence>
<keyword evidence="1" id="KW-0597">Phosphoprotein</keyword>
<feature type="domain" description="HD-GYP" evidence="3">
    <location>
        <begin position="142"/>
        <end position="339"/>
    </location>
</feature>